<gene>
    <name evidence="6" type="ORF">BGTH12_LOCUS3764</name>
</gene>
<dbReference type="GO" id="GO:0006508">
    <property type="term" value="P:proteolysis"/>
    <property type="evidence" value="ECO:0007669"/>
    <property type="project" value="UniProtKB-KW"/>
</dbReference>
<dbReference type="InterPro" id="IPR017149">
    <property type="entry name" value="GSH_degradosome_Dug2"/>
</dbReference>
<comment type="caution">
    <text evidence="6">The sequence shown here is derived from an EMBL/GenBank/DDBJ whole genome shotgun (WGS) entry which is preliminary data.</text>
</comment>
<dbReference type="PROSITE" id="PS50082">
    <property type="entry name" value="WD_REPEATS_2"/>
    <property type="match status" value="2"/>
</dbReference>
<reference evidence="6" key="1">
    <citation type="submission" date="2020-10" db="EMBL/GenBank/DDBJ databases">
        <authorList>
            <person name="Muller C M."/>
        </authorList>
    </citation>
    <scope>NUCLEOTIDE SEQUENCE</scope>
    <source>
        <strain evidence="6">THUN-12</strain>
    </source>
</reference>
<dbReference type="Pfam" id="PF00400">
    <property type="entry name" value="WD40"/>
    <property type="match status" value="2"/>
</dbReference>
<accession>A0A9W4DM12</accession>
<sequence>MLIPGYRTMSCDSNSTEPIDERIYETTDSSIDNFSRPSNTTPELAHHLENHCSILALAVGDHHVYAGTQDGEIVVWSLASYEIVKRIKAHTRSVLCLFLSEDGKLLFSSAGDAIVNAWCPTSLKRLHHIYSTYDVGDIFSVSHSAQFEMVYLGSQNTSIQWCSLKDFDSRIPPNPDNHPDRRNHRFFDSVAGGGSSTPRSPSTKCLAENNTLLEINKSHMVQYAHFGYVYCMLMARGVSQLVETNEDILISGGGDGTIKLWQLSHDQDKGIKEIGCLGEDDAESVLSMALNGSFLYSSKLKGIIELWDLDTKQKVRVIKAHGGDITTLQMGWGFLFSAGSNGYARQYTTIQLNQRDESILSPYYQCVSQWQAHNGRIMASAMTIYQGQKIYITGASDNSISFWNISGCDPTEKQLEASTENQLIKSLQEFVSFKTISSRAIHAEDCRRGATFLRKLFEKHGAQTHMLNNQNKWNPLIYAKFKGNPSTSANRKRILFYGHYDVVPADEKHQNWMINPFEMKGINGYLYGRGVSDNKGPIMAAIYGVLDLVQEKKLESDITFLIEGEEESGSRGFEFAVRKNKELIGHIDYVLLANSYWINDEVPCLTYGLRGVIHATITVQSKNPDVHSGVDGSHMLDESLFDLTSILAKLKGPKNRILIPGFYDSILPLTAAEERLYDDITETLVQLNPEIGSRDALKASLMARWREPNLTIHRYYVSGPEGSLISSQANASISLRLVPNQEVEDIIKSLTSFLSDTFAQLHSQNELAVNIDNYADAWLGDPKNTIFQTLESAILDVWSHGEERNGVKIPEPSPGFPMTSGSQEKCSAINLEQVNSQISSSVGPNSEIPTLPEKITLHEPRFKLPNDVEKLNKKCHKLLYIREGGSIPCTRFLEKEFNAPAAHLPCGQASDSAHLNNERLRISNLYKSREIFKRVFWELPRK</sequence>
<evidence type="ECO:0000256" key="5">
    <source>
        <dbReference type="PROSITE-ProRule" id="PRU00221"/>
    </source>
</evidence>
<keyword evidence="2" id="KW-0645">Protease</keyword>
<keyword evidence="5" id="KW-0853">WD repeat</keyword>
<comment type="similarity">
    <text evidence="1">Belongs to the peptidase M20A family.</text>
</comment>
<organism evidence="6 7">
    <name type="scientific">Blumeria graminis f. sp. triticale</name>
    <dbReference type="NCBI Taxonomy" id="1689686"/>
    <lineage>
        <taxon>Eukaryota</taxon>
        <taxon>Fungi</taxon>
        <taxon>Dikarya</taxon>
        <taxon>Ascomycota</taxon>
        <taxon>Pezizomycotina</taxon>
        <taxon>Leotiomycetes</taxon>
        <taxon>Erysiphales</taxon>
        <taxon>Erysiphaceae</taxon>
        <taxon>Blumeria</taxon>
    </lineage>
</organism>
<dbReference type="PROSITE" id="PS50294">
    <property type="entry name" value="WD_REPEATS_REGION"/>
    <property type="match status" value="1"/>
</dbReference>
<keyword evidence="3" id="KW-0479">Metal-binding</keyword>
<dbReference type="Proteomes" id="UP000683417">
    <property type="component" value="Unassembled WGS sequence"/>
</dbReference>
<dbReference type="PIRSF" id="PIRSF037237">
    <property type="entry name" value="Peptidase_WD_repeats_DUG2"/>
    <property type="match status" value="1"/>
</dbReference>
<dbReference type="InterPro" id="IPR001261">
    <property type="entry name" value="ArgE/DapE_CS"/>
</dbReference>
<evidence type="ECO:0000313" key="7">
    <source>
        <dbReference type="Proteomes" id="UP000683417"/>
    </source>
</evidence>
<evidence type="ECO:0000256" key="1">
    <source>
        <dbReference type="ARBA" id="ARBA00006247"/>
    </source>
</evidence>
<keyword evidence="4" id="KW-0378">Hydrolase</keyword>
<feature type="repeat" description="WD" evidence="5">
    <location>
        <begin position="245"/>
        <end position="264"/>
    </location>
</feature>
<proteinExistence type="inferred from homology"/>
<evidence type="ECO:0000256" key="2">
    <source>
        <dbReference type="ARBA" id="ARBA00022670"/>
    </source>
</evidence>
<dbReference type="GO" id="GO:0046872">
    <property type="term" value="F:metal ion binding"/>
    <property type="evidence" value="ECO:0007669"/>
    <property type="project" value="UniProtKB-KW"/>
</dbReference>
<dbReference type="InterPro" id="IPR051458">
    <property type="entry name" value="Cyt/Met_Dipeptidase"/>
</dbReference>
<feature type="repeat" description="WD" evidence="5">
    <location>
        <begin position="87"/>
        <end position="118"/>
    </location>
</feature>
<dbReference type="AlphaFoldDB" id="A0A9W4DM12"/>
<dbReference type="Pfam" id="PF01546">
    <property type="entry name" value="Peptidase_M20"/>
    <property type="match status" value="1"/>
</dbReference>
<evidence type="ECO:0000313" key="6">
    <source>
        <dbReference type="EMBL" id="CAD6502406.1"/>
    </source>
</evidence>
<dbReference type="GO" id="GO:0006751">
    <property type="term" value="P:glutathione catabolic process"/>
    <property type="evidence" value="ECO:0007669"/>
    <property type="project" value="TreeGrafter"/>
</dbReference>
<dbReference type="InterPro" id="IPR002933">
    <property type="entry name" value="Peptidase_M20"/>
</dbReference>
<evidence type="ECO:0000256" key="4">
    <source>
        <dbReference type="ARBA" id="ARBA00022801"/>
    </source>
</evidence>
<dbReference type="PANTHER" id="PTHR43270">
    <property type="entry name" value="BETA-ALA-HIS DIPEPTIDASE"/>
    <property type="match status" value="1"/>
</dbReference>
<dbReference type="PANTHER" id="PTHR43270:SF8">
    <property type="entry name" value="DI- AND TRIPEPTIDASE DUG2-RELATED"/>
    <property type="match status" value="1"/>
</dbReference>
<dbReference type="PROSITE" id="PS00758">
    <property type="entry name" value="ARGE_DAPE_CPG2_1"/>
    <property type="match status" value="1"/>
</dbReference>
<dbReference type="GO" id="GO:0008233">
    <property type="term" value="F:peptidase activity"/>
    <property type="evidence" value="ECO:0007669"/>
    <property type="project" value="UniProtKB-KW"/>
</dbReference>
<dbReference type="SMART" id="SM00320">
    <property type="entry name" value="WD40"/>
    <property type="match status" value="6"/>
</dbReference>
<dbReference type="EMBL" id="CAJHIT010000006">
    <property type="protein sequence ID" value="CAD6502406.1"/>
    <property type="molecule type" value="Genomic_DNA"/>
</dbReference>
<protein>
    <submittedName>
        <fullName evidence="6">BgTH12-04998</fullName>
    </submittedName>
</protein>
<evidence type="ECO:0000256" key="3">
    <source>
        <dbReference type="ARBA" id="ARBA00022723"/>
    </source>
</evidence>
<name>A0A9W4DM12_BLUGR</name>
<dbReference type="InterPro" id="IPR001680">
    <property type="entry name" value="WD40_rpt"/>
</dbReference>